<keyword evidence="6" id="KW-0614">Plasmid</keyword>
<dbReference type="InterPro" id="IPR005471">
    <property type="entry name" value="Tscrpt_reg_IclR_N"/>
</dbReference>
<dbReference type="PROSITE" id="PS51078">
    <property type="entry name" value="ICLR_ED"/>
    <property type="match status" value="1"/>
</dbReference>
<evidence type="ECO:0000313" key="7">
    <source>
        <dbReference type="Proteomes" id="UP000326170"/>
    </source>
</evidence>
<accession>A0A5P9P992</accession>
<dbReference type="GO" id="GO:0003677">
    <property type="term" value="F:DNA binding"/>
    <property type="evidence" value="ECO:0007669"/>
    <property type="project" value="UniProtKB-KW"/>
</dbReference>
<dbReference type="SUPFAM" id="SSF46785">
    <property type="entry name" value="Winged helix' DNA-binding domain"/>
    <property type="match status" value="1"/>
</dbReference>
<dbReference type="SUPFAM" id="SSF55781">
    <property type="entry name" value="GAF domain-like"/>
    <property type="match status" value="1"/>
</dbReference>
<dbReference type="PANTHER" id="PTHR30136:SF35">
    <property type="entry name" value="HTH-TYPE TRANSCRIPTIONAL REGULATOR RV1719"/>
    <property type="match status" value="1"/>
</dbReference>
<feature type="domain" description="HTH iclR-type" evidence="4">
    <location>
        <begin position="8"/>
        <end position="67"/>
    </location>
</feature>
<name>A0A5P9P992_9EURY</name>
<geneLocation type="plasmid" evidence="6 7">
    <name>unnamed2</name>
</geneLocation>
<gene>
    <name evidence="6" type="ORF">GCU68_19515</name>
</gene>
<evidence type="ECO:0000259" key="4">
    <source>
        <dbReference type="PROSITE" id="PS51077"/>
    </source>
</evidence>
<sequence length="253" mass="28336">MNRTNAPIGTVETLLSLVEYLEVNGEAGVTEIANAVDVSKSTAHNHLTTLRERGYVVNEDGRYRLGLRFLRIGETTRMRTDLFETARPQIETLVRGTELVGNLAVEEQQKGVYLYRSRGSDSIRFSTQAGEIHDLHCTATGKSILAHVSSDRFEELFDSIELVEYTEQTITERDELLDELNQVRKHGVAFDEEEYGRGLRCVGVPVFGPDETVVGAVSLSGPAADMTGTWYRETLPDQLQATKNRIEVNLHDY</sequence>
<dbReference type="SMART" id="SM00346">
    <property type="entry name" value="HTH_ICLR"/>
    <property type="match status" value="1"/>
</dbReference>
<evidence type="ECO:0000256" key="3">
    <source>
        <dbReference type="ARBA" id="ARBA00023163"/>
    </source>
</evidence>
<dbReference type="InterPro" id="IPR014757">
    <property type="entry name" value="Tscrpt_reg_IclR_C"/>
</dbReference>
<dbReference type="InterPro" id="IPR036388">
    <property type="entry name" value="WH-like_DNA-bd_sf"/>
</dbReference>
<dbReference type="GeneID" id="42303248"/>
<dbReference type="GO" id="GO:0045892">
    <property type="term" value="P:negative regulation of DNA-templated transcription"/>
    <property type="evidence" value="ECO:0007669"/>
    <property type="project" value="TreeGrafter"/>
</dbReference>
<dbReference type="Proteomes" id="UP000326170">
    <property type="component" value="Plasmid unnamed2"/>
</dbReference>
<dbReference type="OrthoDB" id="14763at2157"/>
<keyword evidence="1" id="KW-0805">Transcription regulation</keyword>
<dbReference type="PROSITE" id="PS51077">
    <property type="entry name" value="HTH_ICLR"/>
    <property type="match status" value="1"/>
</dbReference>
<keyword evidence="2" id="KW-0238">DNA-binding</keyword>
<feature type="domain" description="IclR-ED" evidence="5">
    <location>
        <begin position="68"/>
        <end position="252"/>
    </location>
</feature>
<dbReference type="Pfam" id="PF01614">
    <property type="entry name" value="IclR_C"/>
    <property type="match status" value="1"/>
</dbReference>
<dbReference type="Pfam" id="PF09339">
    <property type="entry name" value="HTH_IclR"/>
    <property type="match status" value="1"/>
</dbReference>
<dbReference type="GO" id="GO:0003700">
    <property type="term" value="F:DNA-binding transcription factor activity"/>
    <property type="evidence" value="ECO:0007669"/>
    <property type="project" value="TreeGrafter"/>
</dbReference>
<dbReference type="InterPro" id="IPR036390">
    <property type="entry name" value="WH_DNA-bd_sf"/>
</dbReference>
<protein>
    <submittedName>
        <fullName evidence="6">Helix-turn-helix domain-containing protein</fullName>
    </submittedName>
</protein>
<keyword evidence="7" id="KW-1185">Reference proteome</keyword>
<dbReference type="Gene3D" id="1.10.10.10">
    <property type="entry name" value="Winged helix-like DNA-binding domain superfamily/Winged helix DNA-binding domain"/>
    <property type="match status" value="1"/>
</dbReference>
<dbReference type="PANTHER" id="PTHR30136">
    <property type="entry name" value="HELIX-TURN-HELIX TRANSCRIPTIONAL REGULATOR, ICLR FAMILY"/>
    <property type="match status" value="1"/>
</dbReference>
<dbReference type="RefSeq" id="WP_152944268.1">
    <property type="nucleotide sequence ID" value="NZ_CP045490.1"/>
</dbReference>
<dbReference type="EMBL" id="CP045490">
    <property type="protein sequence ID" value="QFU84709.1"/>
    <property type="molecule type" value="Genomic_DNA"/>
</dbReference>
<evidence type="ECO:0000256" key="2">
    <source>
        <dbReference type="ARBA" id="ARBA00023125"/>
    </source>
</evidence>
<proteinExistence type="predicted"/>
<dbReference type="InterPro" id="IPR029016">
    <property type="entry name" value="GAF-like_dom_sf"/>
</dbReference>
<organism evidence="6 7">
    <name type="scientific">Natronorubrum aibiense</name>
    <dbReference type="NCBI Taxonomy" id="348826"/>
    <lineage>
        <taxon>Archaea</taxon>
        <taxon>Methanobacteriati</taxon>
        <taxon>Methanobacteriota</taxon>
        <taxon>Stenosarchaea group</taxon>
        <taxon>Halobacteria</taxon>
        <taxon>Halobacteriales</taxon>
        <taxon>Natrialbaceae</taxon>
        <taxon>Natronorubrum</taxon>
    </lineage>
</organism>
<reference evidence="6 7" key="1">
    <citation type="journal article" date="2007" name="Int. J. Syst. Evol. Microbiol.">
        <title>Natronorubrum sulfidifaciens sp. nov., an extremely haloalkaliphilic archaeon isolated from Aiding salt lake in Xin-Jiang, China.</title>
        <authorList>
            <person name="Cui H.L."/>
            <person name="Tohty D."/>
            <person name="Liu H.C."/>
            <person name="Liu S.J."/>
            <person name="Oren A."/>
            <person name="Zhou P.J."/>
        </authorList>
    </citation>
    <scope>NUCLEOTIDE SEQUENCE [LARGE SCALE GENOMIC DNA]</scope>
    <source>
        <strain evidence="6 7">7-3</strain>
        <plasmid evidence="6">unnamed2</plasmid>
    </source>
</reference>
<dbReference type="Gene3D" id="3.30.450.40">
    <property type="match status" value="1"/>
</dbReference>
<evidence type="ECO:0000313" key="6">
    <source>
        <dbReference type="EMBL" id="QFU84709.1"/>
    </source>
</evidence>
<dbReference type="KEGG" id="nas:GCU68_19515"/>
<dbReference type="CDD" id="cd00090">
    <property type="entry name" value="HTH_ARSR"/>
    <property type="match status" value="1"/>
</dbReference>
<evidence type="ECO:0000259" key="5">
    <source>
        <dbReference type="PROSITE" id="PS51078"/>
    </source>
</evidence>
<dbReference type="InterPro" id="IPR050707">
    <property type="entry name" value="HTH_MetabolicPath_Reg"/>
</dbReference>
<dbReference type="AlphaFoldDB" id="A0A5P9P992"/>
<keyword evidence="3" id="KW-0804">Transcription</keyword>
<dbReference type="InterPro" id="IPR011991">
    <property type="entry name" value="ArsR-like_HTH"/>
</dbReference>
<evidence type="ECO:0000256" key="1">
    <source>
        <dbReference type="ARBA" id="ARBA00023015"/>
    </source>
</evidence>